<feature type="region of interest" description="Disordered" evidence="1">
    <location>
        <begin position="53"/>
        <end position="81"/>
    </location>
</feature>
<evidence type="ECO:0000313" key="3">
    <source>
        <dbReference type="Proteomes" id="UP000325440"/>
    </source>
</evidence>
<gene>
    <name evidence="2" type="ORF">CINCED_3A019442</name>
</gene>
<evidence type="ECO:0000256" key="1">
    <source>
        <dbReference type="SAM" id="MobiDB-lite"/>
    </source>
</evidence>
<protein>
    <submittedName>
        <fullName evidence="2">Uncharacterized protein</fullName>
    </submittedName>
</protein>
<evidence type="ECO:0000313" key="2">
    <source>
        <dbReference type="EMBL" id="VVC45596.1"/>
    </source>
</evidence>
<keyword evidence="3" id="KW-1185">Reference proteome</keyword>
<name>A0A5E4NP79_9HEMI</name>
<accession>A0A5E4NP79</accession>
<reference evidence="2 3" key="1">
    <citation type="submission" date="2019-08" db="EMBL/GenBank/DDBJ databases">
        <authorList>
            <person name="Alioto T."/>
            <person name="Alioto T."/>
            <person name="Gomez Garrido J."/>
        </authorList>
    </citation>
    <scope>NUCLEOTIDE SEQUENCE [LARGE SCALE GENOMIC DNA]</scope>
</reference>
<sequence length="81" mass="9097">MSARLTGSGLTPLVRLRHHQDRKHAKVHDLSYWQKICEPAQYGSVLAKKTVLSDRPMKGSRDDVKTRSEKWTDNKLGGGAP</sequence>
<dbReference type="AlphaFoldDB" id="A0A5E4NP79"/>
<feature type="compositionally biased region" description="Basic and acidic residues" evidence="1">
    <location>
        <begin position="53"/>
        <end position="73"/>
    </location>
</feature>
<proteinExistence type="predicted"/>
<dbReference type="Proteomes" id="UP000325440">
    <property type="component" value="Unassembled WGS sequence"/>
</dbReference>
<organism evidence="2 3">
    <name type="scientific">Cinara cedri</name>
    <dbReference type="NCBI Taxonomy" id="506608"/>
    <lineage>
        <taxon>Eukaryota</taxon>
        <taxon>Metazoa</taxon>
        <taxon>Ecdysozoa</taxon>
        <taxon>Arthropoda</taxon>
        <taxon>Hexapoda</taxon>
        <taxon>Insecta</taxon>
        <taxon>Pterygota</taxon>
        <taxon>Neoptera</taxon>
        <taxon>Paraneoptera</taxon>
        <taxon>Hemiptera</taxon>
        <taxon>Sternorrhyncha</taxon>
        <taxon>Aphidomorpha</taxon>
        <taxon>Aphidoidea</taxon>
        <taxon>Aphididae</taxon>
        <taxon>Lachninae</taxon>
        <taxon>Cinara</taxon>
    </lineage>
</organism>
<dbReference type="EMBL" id="CABPRJ010002406">
    <property type="protein sequence ID" value="VVC45596.1"/>
    <property type="molecule type" value="Genomic_DNA"/>
</dbReference>